<evidence type="ECO:0000313" key="2">
    <source>
        <dbReference type="EMBL" id="GBG76082.1"/>
    </source>
</evidence>
<dbReference type="EMBL" id="BFEA01000237">
    <property type="protein sequence ID" value="GBG76082.1"/>
    <property type="molecule type" value="Genomic_DNA"/>
</dbReference>
<sequence length="516" mass="58287">MMTGPLTPQARLAQASQEPSRREPEPGGRKEAMKVKDDDDEEEEDERLRQEEDQRTKQRSAKKQEAREGDEPVLHNVPPKKKKYVVRLEETFDAEKVIDRLLEGHNNLMTLKEILASTPKLRNGLKGRLSHRLVTNVHLGTILPKEAEWAESGTKMDWKYVAYNTVDLVVKGSKCAAMVNKGAEMNIIREADAIRFGLDIDRSDSDILHGASCKAVFCGTASNVLIEVGKGQRIPRDDWVRMLPLWTRKVERPLARQIRDMARDWESCRAHLREAFRRPKPPLPRVERRQRSRRQKDPEPSEARPSRGGRKALARTEEESEPKGEERGAYPECGLGPLEFNHFTEGGLRKSPVRTQEEAPASEGPLRELEAHLDVSRWGTSPRGEERGGQAEEVPREEVPQEEARDTQGETRLGDEGRRTGKEVIEVGEDTPPRTPAVGLRLGDTPGSILQAAEGSQREEAPLPPLEKAPSPERRVEKRRETASVRREALALIDRHLAAHALEHPDLEEPTPEKPR</sequence>
<feature type="compositionally biased region" description="Basic and acidic residues" evidence="1">
    <location>
        <begin position="365"/>
        <end position="375"/>
    </location>
</feature>
<evidence type="ECO:0000313" key="3">
    <source>
        <dbReference type="Proteomes" id="UP000265515"/>
    </source>
</evidence>
<feature type="region of interest" description="Disordered" evidence="1">
    <location>
        <begin position="276"/>
        <end position="483"/>
    </location>
</feature>
<dbReference type="Gramene" id="GBG76082">
    <property type="protein sequence ID" value="GBG76082"/>
    <property type="gene ID" value="CBR_g21742"/>
</dbReference>
<evidence type="ECO:0008006" key="4">
    <source>
        <dbReference type="Google" id="ProtNLM"/>
    </source>
</evidence>
<feature type="region of interest" description="Disordered" evidence="1">
    <location>
        <begin position="1"/>
        <end position="78"/>
    </location>
</feature>
<evidence type="ECO:0000256" key="1">
    <source>
        <dbReference type="SAM" id="MobiDB-lite"/>
    </source>
</evidence>
<name>A0A388L1I1_CHABU</name>
<dbReference type="AlphaFoldDB" id="A0A388L1I1"/>
<keyword evidence="3" id="KW-1185">Reference proteome</keyword>
<feature type="compositionally biased region" description="Basic and acidic residues" evidence="1">
    <location>
        <begin position="46"/>
        <end position="73"/>
    </location>
</feature>
<feature type="compositionally biased region" description="Basic and acidic residues" evidence="1">
    <location>
        <begin position="383"/>
        <end position="425"/>
    </location>
</feature>
<organism evidence="2 3">
    <name type="scientific">Chara braunii</name>
    <name type="common">Braun's stonewort</name>
    <dbReference type="NCBI Taxonomy" id="69332"/>
    <lineage>
        <taxon>Eukaryota</taxon>
        <taxon>Viridiplantae</taxon>
        <taxon>Streptophyta</taxon>
        <taxon>Charophyceae</taxon>
        <taxon>Charales</taxon>
        <taxon>Characeae</taxon>
        <taxon>Chara</taxon>
    </lineage>
</organism>
<feature type="compositionally biased region" description="Basic and acidic residues" evidence="1">
    <location>
        <begin position="470"/>
        <end position="483"/>
    </location>
</feature>
<accession>A0A388L1I1</accession>
<dbReference type="OrthoDB" id="5599163at2759"/>
<feature type="compositionally biased region" description="Basic and acidic residues" evidence="1">
    <location>
        <begin position="314"/>
        <end position="329"/>
    </location>
</feature>
<feature type="compositionally biased region" description="Basic and acidic residues" evidence="1">
    <location>
        <begin position="19"/>
        <end position="37"/>
    </location>
</feature>
<comment type="caution">
    <text evidence="2">The sequence shown here is derived from an EMBL/GenBank/DDBJ whole genome shotgun (WGS) entry which is preliminary data.</text>
</comment>
<feature type="compositionally biased region" description="Basic and acidic residues" evidence="1">
    <location>
        <begin position="285"/>
        <end position="305"/>
    </location>
</feature>
<reference evidence="2 3" key="1">
    <citation type="journal article" date="2018" name="Cell">
        <title>The Chara Genome: Secondary Complexity and Implications for Plant Terrestrialization.</title>
        <authorList>
            <person name="Nishiyama T."/>
            <person name="Sakayama H."/>
            <person name="Vries J.D."/>
            <person name="Buschmann H."/>
            <person name="Saint-Marcoux D."/>
            <person name="Ullrich K.K."/>
            <person name="Haas F.B."/>
            <person name="Vanderstraeten L."/>
            <person name="Becker D."/>
            <person name="Lang D."/>
            <person name="Vosolsobe S."/>
            <person name="Rombauts S."/>
            <person name="Wilhelmsson P.K.I."/>
            <person name="Janitza P."/>
            <person name="Kern R."/>
            <person name="Heyl A."/>
            <person name="Rumpler F."/>
            <person name="Villalobos L.I.A.C."/>
            <person name="Clay J.M."/>
            <person name="Skokan R."/>
            <person name="Toyoda A."/>
            <person name="Suzuki Y."/>
            <person name="Kagoshima H."/>
            <person name="Schijlen E."/>
            <person name="Tajeshwar N."/>
            <person name="Catarino B."/>
            <person name="Hetherington A.J."/>
            <person name="Saltykova A."/>
            <person name="Bonnot C."/>
            <person name="Breuninger H."/>
            <person name="Symeonidi A."/>
            <person name="Radhakrishnan G.V."/>
            <person name="Van Nieuwerburgh F."/>
            <person name="Deforce D."/>
            <person name="Chang C."/>
            <person name="Karol K.G."/>
            <person name="Hedrich R."/>
            <person name="Ulvskov P."/>
            <person name="Glockner G."/>
            <person name="Delwiche C.F."/>
            <person name="Petrasek J."/>
            <person name="Van de Peer Y."/>
            <person name="Friml J."/>
            <person name="Beilby M."/>
            <person name="Dolan L."/>
            <person name="Kohara Y."/>
            <person name="Sugano S."/>
            <person name="Fujiyama A."/>
            <person name="Delaux P.-M."/>
            <person name="Quint M."/>
            <person name="TheiBen G."/>
            <person name="Hagemann M."/>
            <person name="Harholt J."/>
            <person name="Dunand C."/>
            <person name="Zachgo S."/>
            <person name="Langdale J."/>
            <person name="Maumus F."/>
            <person name="Straeten D.V.D."/>
            <person name="Gould S.B."/>
            <person name="Rensing S.A."/>
        </authorList>
    </citation>
    <scope>NUCLEOTIDE SEQUENCE [LARGE SCALE GENOMIC DNA]</scope>
    <source>
        <strain evidence="2 3">S276</strain>
    </source>
</reference>
<proteinExistence type="predicted"/>
<dbReference type="Proteomes" id="UP000265515">
    <property type="component" value="Unassembled WGS sequence"/>
</dbReference>
<protein>
    <recommendedName>
        <fullName evidence="4">Aspartic peptidase DDI1-type domain-containing protein</fullName>
    </recommendedName>
</protein>
<gene>
    <name evidence="2" type="ORF">CBR_g21742</name>
</gene>